<reference evidence="3 4" key="2">
    <citation type="submission" date="2018-11" db="EMBL/GenBank/DDBJ databases">
        <authorList>
            <consortium name="Pathogen Informatics"/>
        </authorList>
    </citation>
    <scope>NUCLEOTIDE SEQUENCE [LARGE SCALE GENOMIC DNA]</scope>
</reference>
<keyword evidence="1" id="KW-0206">Cytoskeleton</keyword>
<protein>
    <recommendedName>
        <fullName evidence="1">Dynein light chain</fullName>
    </recommendedName>
</protein>
<dbReference type="Gene3D" id="3.30.740.10">
    <property type="entry name" value="Protein Inhibitor Of Neuronal Nitric Oxide Synthase"/>
    <property type="match status" value="1"/>
</dbReference>
<dbReference type="Pfam" id="PF01221">
    <property type="entry name" value="Dynein_light"/>
    <property type="match status" value="1"/>
</dbReference>
<dbReference type="PANTHER" id="PTHR11886">
    <property type="entry name" value="DYNEIN LIGHT CHAIN"/>
    <property type="match status" value="1"/>
</dbReference>
<comment type="similarity">
    <text evidence="1">Belongs to the dynein light chain family.</text>
</comment>
<keyword evidence="1" id="KW-0243">Dynein</keyword>
<dbReference type="GO" id="GO:0007017">
    <property type="term" value="P:microtubule-based process"/>
    <property type="evidence" value="ECO:0007669"/>
    <property type="project" value="InterPro"/>
</dbReference>
<proteinExistence type="inferred from homology"/>
<dbReference type="SUPFAM" id="SSF54648">
    <property type="entry name" value="DLC"/>
    <property type="match status" value="1"/>
</dbReference>
<comment type="subcellular location">
    <subcellularLocation>
        <location evidence="1">Cytoplasm</location>
        <location evidence="1">Cytoskeleton</location>
    </subcellularLocation>
</comment>
<name>A0A183TXF5_TOXCA</name>
<keyword evidence="1" id="KW-0505">Motor protein</keyword>
<dbReference type="GO" id="GO:0005868">
    <property type="term" value="C:cytoplasmic dynein complex"/>
    <property type="evidence" value="ECO:0007669"/>
    <property type="project" value="TreeGrafter"/>
</dbReference>
<dbReference type="GO" id="GO:0005874">
    <property type="term" value="C:microtubule"/>
    <property type="evidence" value="ECO:0007669"/>
    <property type="project" value="UniProtKB-KW"/>
</dbReference>
<dbReference type="InterPro" id="IPR037177">
    <property type="entry name" value="DLC_sf"/>
</dbReference>
<keyword evidence="1" id="KW-0963">Cytoplasm</keyword>
<sequence>MVAEAIAKNQILSEKSKGETMARATTKRRFDDLYGWSWQCVVDKSFGCYVTHQLNQFMLFTYAITLCFFIKAFNSFHVSPIRSFHFCTAHL</sequence>
<accession>A0A183TXF5</accession>
<dbReference type="PANTHER" id="PTHR11886:SF35">
    <property type="entry name" value="DYNEIN LIGHT CHAIN"/>
    <property type="match status" value="1"/>
</dbReference>
<dbReference type="GO" id="GO:0045505">
    <property type="term" value="F:dynein intermediate chain binding"/>
    <property type="evidence" value="ECO:0007669"/>
    <property type="project" value="TreeGrafter"/>
</dbReference>
<keyword evidence="2" id="KW-0812">Transmembrane</keyword>
<keyword evidence="4" id="KW-1185">Reference proteome</keyword>
<keyword evidence="1" id="KW-0493">Microtubule</keyword>
<dbReference type="InterPro" id="IPR001372">
    <property type="entry name" value="Dynein_light_chain_typ-1/2"/>
</dbReference>
<reference evidence="5" key="1">
    <citation type="submission" date="2016-06" db="UniProtKB">
        <authorList>
            <consortium name="WormBaseParasite"/>
        </authorList>
    </citation>
    <scope>IDENTIFICATION</scope>
</reference>
<dbReference type="EMBL" id="UYWY01000555">
    <property type="protein sequence ID" value="VDM25128.1"/>
    <property type="molecule type" value="Genomic_DNA"/>
</dbReference>
<dbReference type="Proteomes" id="UP000050794">
    <property type="component" value="Unassembled WGS sequence"/>
</dbReference>
<gene>
    <name evidence="3" type="ORF">TCNE_LOCUS925</name>
</gene>
<dbReference type="AlphaFoldDB" id="A0A183TXF5"/>
<dbReference type="SMART" id="SM01375">
    <property type="entry name" value="Dynein_light"/>
    <property type="match status" value="1"/>
</dbReference>
<keyword evidence="2" id="KW-0472">Membrane</keyword>
<keyword evidence="2" id="KW-1133">Transmembrane helix</keyword>
<dbReference type="WBParaSite" id="TCNE_0000092401-mRNA-1">
    <property type="protein sequence ID" value="TCNE_0000092401-mRNA-1"/>
    <property type="gene ID" value="TCNE_0000092401"/>
</dbReference>
<feature type="transmembrane region" description="Helical" evidence="2">
    <location>
        <begin position="54"/>
        <end position="73"/>
    </location>
</feature>
<evidence type="ECO:0000256" key="2">
    <source>
        <dbReference type="SAM" id="Phobius"/>
    </source>
</evidence>
<evidence type="ECO:0000256" key="1">
    <source>
        <dbReference type="RuleBase" id="RU365010"/>
    </source>
</evidence>
<evidence type="ECO:0000313" key="5">
    <source>
        <dbReference type="WBParaSite" id="TCNE_0000092401-mRNA-1"/>
    </source>
</evidence>
<organism evidence="4 5">
    <name type="scientific">Toxocara canis</name>
    <name type="common">Canine roundworm</name>
    <dbReference type="NCBI Taxonomy" id="6265"/>
    <lineage>
        <taxon>Eukaryota</taxon>
        <taxon>Metazoa</taxon>
        <taxon>Ecdysozoa</taxon>
        <taxon>Nematoda</taxon>
        <taxon>Chromadorea</taxon>
        <taxon>Rhabditida</taxon>
        <taxon>Spirurina</taxon>
        <taxon>Ascaridomorpha</taxon>
        <taxon>Ascaridoidea</taxon>
        <taxon>Toxocaridae</taxon>
        <taxon>Toxocara</taxon>
    </lineage>
</organism>
<evidence type="ECO:0000313" key="3">
    <source>
        <dbReference type="EMBL" id="VDM25128.1"/>
    </source>
</evidence>
<evidence type="ECO:0000313" key="4">
    <source>
        <dbReference type="Proteomes" id="UP000050794"/>
    </source>
</evidence>